<sequence length="352" mass="39307">MRIAISAKTRTRPDRPASIDNCRCSRNQSIATRSVDGFSDNRMSVSHPSVVSMLQCTELPCSHAADRTCAVQPRTAIPVSSDSAVESLQGLLRPHTAIKDDAHPATVAVSLSGHTATDRPLKGIGTVMSSSMAIKPNSLRTKSWLDIQSTAADQVPGWPTWVTTASLQKGERNPLRTKDVPSKCSHPSGCAAMCFRLPLVPVLDCGMGCRCQTWHSSLFLPVYISCKRELPMQVQYRSWPPQPQAWRLQRCVSLSAWAVRAGAVVRAARSERRFRWLDDEYRPRLKSAWLRLGGRWIVQDRCDAPELHSLCHSQFSRRRQRAWRSAAAPGLSLPVVCFPPENCLRTRHHKDR</sequence>
<protein>
    <submittedName>
        <fullName evidence="2">Uncharacterized protein</fullName>
    </submittedName>
</protein>
<feature type="region of interest" description="Disordered" evidence="1">
    <location>
        <begin position="1"/>
        <end position="20"/>
    </location>
</feature>
<proteinExistence type="predicted"/>
<evidence type="ECO:0000313" key="2">
    <source>
        <dbReference type="EMBL" id="KAK1457785.1"/>
    </source>
</evidence>
<dbReference type="Proteomes" id="UP001239795">
    <property type="component" value="Unassembled WGS sequence"/>
</dbReference>
<organism evidence="2 3">
    <name type="scientific">Colletotrichum melonis</name>
    <dbReference type="NCBI Taxonomy" id="1209925"/>
    <lineage>
        <taxon>Eukaryota</taxon>
        <taxon>Fungi</taxon>
        <taxon>Dikarya</taxon>
        <taxon>Ascomycota</taxon>
        <taxon>Pezizomycotina</taxon>
        <taxon>Sordariomycetes</taxon>
        <taxon>Hypocreomycetidae</taxon>
        <taxon>Glomerellales</taxon>
        <taxon>Glomerellaceae</taxon>
        <taxon>Colletotrichum</taxon>
        <taxon>Colletotrichum acutatum species complex</taxon>
    </lineage>
</organism>
<name>A0AAI9UI56_9PEZI</name>
<gene>
    <name evidence="2" type="ORF">CMEL01_15768</name>
</gene>
<dbReference type="EMBL" id="MLGG01000015">
    <property type="protein sequence ID" value="KAK1457785.1"/>
    <property type="molecule type" value="Genomic_DNA"/>
</dbReference>
<reference evidence="2 3" key="1">
    <citation type="submission" date="2016-10" db="EMBL/GenBank/DDBJ databases">
        <title>The genome sequence of Colletotrichum fioriniae PJ7.</title>
        <authorList>
            <person name="Baroncelli R."/>
        </authorList>
    </citation>
    <scope>NUCLEOTIDE SEQUENCE [LARGE SCALE GENOMIC DNA]</scope>
    <source>
        <strain evidence="2">Col 31</strain>
    </source>
</reference>
<evidence type="ECO:0000256" key="1">
    <source>
        <dbReference type="SAM" id="MobiDB-lite"/>
    </source>
</evidence>
<dbReference type="AlphaFoldDB" id="A0AAI9UI56"/>
<comment type="caution">
    <text evidence="2">The sequence shown here is derived from an EMBL/GenBank/DDBJ whole genome shotgun (WGS) entry which is preliminary data.</text>
</comment>
<evidence type="ECO:0000313" key="3">
    <source>
        <dbReference type="Proteomes" id="UP001239795"/>
    </source>
</evidence>
<accession>A0AAI9UI56</accession>
<keyword evidence="3" id="KW-1185">Reference proteome</keyword>